<dbReference type="RefSeq" id="XP_002999792.1">
    <property type="nucleotide sequence ID" value="XM_002999746.1"/>
</dbReference>
<gene>
    <name evidence="2" type="ORF">VDBG_10086</name>
</gene>
<dbReference type="OMA" id="NILMAMN"/>
<evidence type="ECO:0000313" key="3">
    <source>
        <dbReference type="Proteomes" id="UP000008698"/>
    </source>
</evidence>
<proteinExistence type="predicted"/>
<evidence type="ECO:0000313" key="2">
    <source>
        <dbReference type="EMBL" id="EEY23976.1"/>
    </source>
</evidence>
<feature type="compositionally biased region" description="Basic and acidic residues" evidence="1">
    <location>
        <begin position="319"/>
        <end position="335"/>
    </location>
</feature>
<feature type="region of interest" description="Disordered" evidence="1">
    <location>
        <begin position="267"/>
        <end position="299"/>
    </location>
</feature>
<reference evidence="3" key="1">
    <citation type="journal article" date="2011" name="PLoS Pathog.">
        <title>Comparative genomics yields insights into niche adaptation of plant vascular wilt pathogens.</title>
        <authorList>
            <person name="Klosterman S.J."/>
            <person name="Subbarao K.V."/>
            <person name="Kang S."/>
            <person name="Veronese P."/>
            <person name="Gold S.E."/>
            <person name="Thomma B.P.H.J."/>
            <person name="Chen Z."/>
            <person name="Henrissat B."/>
            <person name="Lee Y.-H."/>
            <person name="Park J."/>
            <person name="Garcia-Pedrajas M.D."/>
            <person name="Barbara D.J."/>
            <person name="Anchieta A."/>
            <person name="de Jonge R."/>
            <person name="Santhanam P."/>
            <person name="Maruthachalam K."/>
            <person name="Atallah Z."/>
            <person name="Amyotte S.G."/>
            <person name="Paz Z."/>
            <person name="Inderbitzin P."/>
            <person name="Hayes R.J."/>
            <person name="Heiman D.I."/>
            <person name="Young S."/>
            <person name="Zeng Q."/>
            <person name="Engels R."/>
            <person name="Galagan J."/>
            <person name="Cuomo C.A."/>
            <person name="Dobinson K.F."/>
            <person name="Ma L.-J."/>
        </authorList>
    </citation>
    <scope>NUCLEOTIDE SEQUENCE [LARGE SCALE GENOMIC DNA]</scope>
    <source>
        <strain evidence="3">VaMs.102 / ATCC MYA-4576 / FGSC 10136</strain>
    </source>
</reference>
<feature type="compositionally biased region" description="Basic residues" evidence="1">
    <location>
        <begin position="267"/>
        <end position="276"/>
    </location>
</feature>
<dbReference type="eggNOG" id="ENOG502RPA9">
    <property type="taxonomic scope" value="Eukaryota"/>
</dbReference>
<keyword evidence="3" id="KW-1185">Reference proteome</keyword>
<name>C9SYW1_VERA1</name>
<accession>C9SYW1</accession>
<feature type="region of interest" description="Disordered" evidence="1">
    <location>
        <begin position="184"/>
        <end position="207"/>
    </location>
</feature>
<feature type="region of interest" description="Disordered" evidence="1">
    <location>
        <begin position="312"/>
        <end position="335"/>
    </location>
</feature>
<evidence type="ECO:0000256" key="1">
    <source>
        <dbReference type="SAM" id="MobiDB-lite"/>
    </source>
</evidence>
<dbReference type="GeneID" id="9531698"/>
<dbReference type="EMBL" id="DS985231">
    <property type="protein sequence ID" value="EEY23976.1"/>
    <property type="molecule type" value="Genomic_DNA"/>
</dbReference>
<dbReference type="KEGG" id="val:VDBG_10086"/>
<dbReference type="AlphaFoldDB" id="C9SYW1"/>
<protein>
    <submittedName>
        <fullName evidence="2">Predicted protein</fullName>
    </submittedName>
</protein>
<organism evidence="3">
    <name type="scientific">Verticillium alfalfae (strain VaMs.102 / ATCC MYA-4576 / FGSC 10136)</name>
    <name type="common">Verticillium wilt of alfalfa</name>
    <name type="synonym">Verticillium albo-atrum</name>
    <dbReference type="NCBI Taxonomy" id="526221"/>
    <lineage>
        <taxon>Eukaryota</taxon>
        <taxon>Fungi</taxon>
        <taxon>Dikarya</taxon>
        <taxon>Ascomycota</taxon>
        <taxon>Pezizomycotina</taxon>
        <taxon>Sordariomycetes</taxon>
        <taxon>Hypocreomycetidae</taxon>
        <taxon>Glomerellales</taxon>
        <taxon>Plectosphaerellaceae</taxon>
        <taxon>Verticillium</taxon>
    </lineage>
</organism>
<sequence>MELSTGTAAGTVAPKISEKLFPRAGALVKRLVDLAQPVKARRRSRGLRWSTVLLTDQDRGVDPESTHSAIIKAIAGSLRLMSPKPTTSALARQLSRGEFSSSSTLLTQVSENNCQDQRFARKREPGLEKGLPMVDKLCGGQSVIIPWYKTLDIGYAKLISAHNILMAMNLGIDPSISAPSVNIDRGNLSNPQAKPASTPTSPIAPTPMNGPADAAALICEGAAPPLYPARKTDLLHLAHRRGARLNLVRNARGYSTGPRRLGLQVQRRRQTVKRRQFREADRSHGRGTGARKGRRQRVGGLVKVKLPLLRRGSARCAPPRRDEKARQIRTSWERR</sequence>
<dbReference type="HOGENOM" id="CLU_829493_0_0_1"/>
<dbReference type="Proteomes" id="UP000008698">
    <property type="component" value="Unassembled WGS sequence"/>
</dbReference>
<dbReference type="OrthoDB" id="10673667at2759"/>
<feature type="compositionally biased region" description="Low complexity" evidence="1">
    <location>
        <begin position="195"/>
        <end position="207"/>
    </location>
</feature>